<name>A0A4Z0V7Y3_9BACT</name>
<keyword evidence="1" id="KW-1133">Transmembrane helix</keyword>
<feature type="transmembrane region" description="Helical" evidence="1">
    <location>
        <begin position="200"/>
        <end position="220"/>
    </location>
</feature>
<comment type="caution">
    <text evidence="2">The sequence shown here is derived from an EMBL/GenBank/DDBJ whole genome shotgun (WGS) entry which is preliminary data.</text>
</comment>
<sequence>MYSSIPTTGIKEKVISFIWQHMLLLISLYLMTLGVVFCVKSCLGSSVVSSLPFVFSLAGMDGKVPGLTIGGYTIVMNFILVLCQMLILRGRFDPMQLFQLVIGFVFGWLIDVNMMLTSGLHCDTLFSQLIVQAIGCTVMGIGIAFEVRCGSVTMPGEGISIVVSQVVQRPFAKVKIWVDTTLVLLAIVSCYLFFGSWQWNVIGVGTLFAMIYVGLVVKFMTPHLGWFDRLLGYIPGFRRYLFGLARFIYRHGSRSE</sequence>
<evidence type="ECO:0000313" key="3">
    <source>
        <dbReference type="Proteomes" id="UP000297635"/>
    </source>
</evidence>
<proteinExistence type="predicted"/>
<dbReference type="GeneID" id="82148489"/>
<feature type="transmembrane region" description="Helical" evidence="1">
    <location>
        <begin position="100"/>
        <end position="120"/>
    </location>
</feature>
<protein>
    <recommendedName>
        <fullName evidence="4">YitT family protein</fullName>
    </recommendedName>
</protein>
<keyword evidence="1" id="KW-0812">Transmembrane</keyword>
<evidence type="ECO:0000256" key="1">
    <source>
        <dbReference type="SAM" id="Phobius"/>
    </source>
</evidence>
<dbReference type="Pfam" id="PF19700">
    <property type="entry name" value="DUF6198"/>
    <property type="match status" value="1"/>
</dbReference>
<keyword evidence="3" id="KW-1185">Reference proteome</keyword>
<keyword evidence="1" id="KW-0472">Membrane</keyword>
<dbReference type="RefSeq" id="WP_135470067.1">
    <property type="nucleotide sequence ID" value="NZ_CASKCQ010000003.1"/>
</dbReference>
<reference evidence="2 3" key="1">
    <citation type="submission" date="2019-02" db="EMBL/GenBank/DDBJ databases">
        <title>Isolation and identification of novel species under the genus Muribaculum.</title>
        <authorList>
            <person name="Miyake S."/>
            <person name="Ding Y."/>
            <person name="Low A."/>
            <person name="Soh M."/>
            <person name="Seedorf H."/>
        </authorList>
    </citation>
    <scope>NUCLEOTIDE SEQUENCE [LARGE SCALE GENOMIC DNA]</scope>
    <source>
        <strain evidence="2 3">TLL-A3</strain>
    </source>
</reference>
<dbReference type="EMBL" id="SJSA01000001">
    <property type="protein sequence ID" value="TGG39482.1"/>
    <property type="molecule type" value="Genomic_DNA"/>
</dbReference>
<feature type="transmembrane region" description="Helical" evidence="1">
    <location>
        <begin position="21"/>
        <end position="49"/>
    </location>
</feature>
<feature type="transmembrane region" description="Helical" evidence="1">
    <location>
        <begin position="126"/>
        <end position="145"/>
    </location>
</feature>
<dbReference type="Proteomes" id="UP000297635">
    <property type="component" value="Unassembled WGS sequence"/>
</dbReference>
<dbReference type="PANTHER" id="PTHR40078">
    <property type="entry name" value="INTEGRAL MEMBRANE PROTEIN-RELATED"/>
    <property type="match status" value="1"/>
</dbReference>
<evidence type="ECO:0008006" key="4">
    <source>
        <dbReference type="Google" id="ProtNLM"/>
    </source>
</evidence>
<evidence type="ECO:0000313" key="2">
    <source>
        <dbReference type="EMBL" id="TGG39482.1"/>
    </source>
</evidence>
<gene>
    <name evidence="2" type="ORF">EZ315_01710</name>
</gene>
<dbReference type="AlphaFoldDB" id="A0A4Z0V7Y3"/>
<feature type="transmembrane region" description="Helical" evidence="1">
    <location>
        <begin position="176"/>
        <end position="194"/>
    </location>
</feature>
<feature type="transmembrane region" description="Helical" evidence="1">
    <location>
        <begin position="69"/>
        <end position="88"/>
    </location>
</feature>
<dbReference type="PANTHER" id="PTHR40078:SF1">
    <property type="entry name" value="INTEGRAL MEMBRANE PROTEIN"/>
    <property type="match status" value="1"/>
</dbReference>
<organism evidence="2 3">
    <name type="scientific">Duncaniella freteri</name>
    <dbReference type="NCBI Taxonomy" id="2530391"/>
    <lineage>
        <taxon>Bacteria</taxon>
        <taxon>Pseudomonadati</taxon>
        <taxon>Bacteroidota</taxon>
        <taxon>Bacteroidia</taxon>
        <taxon>Bacteroidales</taxon>
        <taxon>Muribaculaceae</taxon>
        <taxon>Duncaniella</taxon>
    </lineage>
</organism>
<accession>A0A4Z0V7Y3</accession>
<dbReference type="InterPro" id="IPR038750">
    <property type="entry name" value="YczE/YyaS-like"/>
</dbReference>